<evidence type="ECO:0000313" key="4">
    <source>
        <dbReference type="EMBL" id="SDI02364.1"/>
    </source>
</evidence>
<dbReference type="GO" id="GO:0006564">
    <property type="term" value="P:L-serine biosynthetic process"/>
    <property type="evidence" value="ECO:0007669"/>
    <property type="project" value="UniProtKB-UniRule"/>
</dbReference>
<dbReference type="InterPro" id="IPR044266">
    <property type="entry name" value="PSP_YsaA"/>
</dbReference>
<comment type="function">
    <text evidence="3">Catalyzes the last step of the phosphorylated serine biosynthetic pathway, i.e. dephosphorylation of O-phospho-L-serine to form L-serine.</text>
</comment>
<protein>
    <recommendedName>
        <fullName evidence="3">Phosphoserine phosphatase</fullName>
        <shortName evidence="3">PSP</shortName>
        <ecNumber evidence="3">3.1.3.3</ecNumber>
    </recommendedName>
</protein>
<proteinExistence type="inferred from homology"/>
<sequence length="261" mass="29415">MPITAVLFDLDDTLLWDERSVEEAFRAACEAAGDTVDPHELEAAVRREARSLYESYETFPFTKMIGINPFEALWANFTAGEQPEFRQLEQLAPAYRKESWRRGLEALGIKDEALAERLAAKFGEERRSRPYMYEETLQVLDELRGKVKLLLLTNGCPALQQEKLNGVPELIPYFDHVVISGSFGRGKPDKAIFQHALELLDISPEQGIMVGDKLTTDIIGGLSAGLTTVWINRTEKEPDPDIQPDYRIGHLSELLPLVQSL</sequence>
<dbReference type="SFLD" id="SFLDG01135">
    <property type="entry name" value="C1.5.6:_HAD__Beta-PGM__Phospha"/>
    <property type="match status" value="1"/>
</dbReference>
<dbReference type="EC" id="3.1.3.3" evidence="3"/>
<comment type="pathway">
    <text evidence="3">Amino-acid biosynthesis; L-serine biosynthesis; L-serine from 3-phospho-D-glycerate: step 3/3.</text>
</comment>
<dbReference type="SFLD" id="SFLDS00003">
    <property type="entry name" value="Haloacid_Dehalogenase"/>
    <property type="match status" value="1"/>
</dbReference>
<dbReference type="InterPro" id="IPR006439">
    <property type="entry name" value="HAD-SF_hydro_IA"/>
</dbReference>
<dbReference type="STRING" id="1174501.SAMN05216192_102327"/>
<dbReference type="InterPro" id="IPR051400">
    <property type="entry name" value="HAD-like_hydrolase"/>
</dbReference>
<dbReference type="AlphaFoldDB" id="A0A1G8H6Q5"/>
<keyword evidence="1 3" id="KW-0378">Hydrolase</keyword>
<organism evidence="4 5">
    <name type="scientific">Paenibacillus typhae</name>
    <dbReference type="NCBI Taxonomy" id="1174501"/>
    <lineage>
        <taxon>Bacteria</taxon>
        <taxon>Bacillati</taxon>
        <taxon>Bacillota</taxon>
        <taxon>Bacilli</taxon>
        <taxon>Bacillales</taxon>
        <taxon>Paenibacillaceae</taxon>
        <taxon>Paenibacillus</taxon>
    </lineage>
</organism>
<dbReference type="SUPFAM" id="SSF56784">
    <property type="entry name" value="HAD-like"/>
    <property type="match status" value="1"/>
</dbReference>
<comment type="catalytic activity">
    <reaction evidence="3">
        <text>O-phospho-D-serine + H2O = D-serine + phosphate</text>
        <dbReference type="Rhea" id="RHEA:24873"/>
        <dbReference type="ChEBI" id="CHEBI:15377"/>
        <dbReference type="ChEBI" id="CHEBI:35247"/>
        <dbReference type="ChEBI" id="CHEBI:43474"/>
        <dbReference type="ChEBI" id="CHEBI:58680"/>
        <dbReference type="EC" id="3.1.3.3"/>
    </reaction>
</comment>
<keyword evidence="2 3" id="KW-0460">Magnesium</keyword>
<dbReference type="SFLD" id="SFLDG01129">
    <property type="entry name" value="C1.5:_HAD__Beta-PGM__Phosphata"/>
    <property type="match status" value="1"/>
</dbReference>
<evidence type="ECO:0000256" key="1">
    <source>
        <dbReference type="ARBA" id="ARBA00022801"/>
    </source>
</evidence>
<evidence type="ECO:0000256" key="2">
    <source>
        <dbReference type="ARBA" id="ARBA00022842"/>
    </source>
</evidence>
<dbReference type="OrthoDB" id="9809962at2"/>
<keyword evidence="5" id="KW-1185">Reference proteome</keyword>
<dbReference type="NCBIfam" id="TIGR01549">
    <property type="entry name" value="HAD-SF-IA-v1"/>
    <property type="match status" value="1"/>
</dbReference>
<gene>
    <name evidence="4" type="ORF">SAMN05216192_102327</name>
</gene>
<evidence type="ECO:0000256" key="3">
    <source>
        <dbReference type="HAMAP-Rule" id="MF_02240"/>
    </source>
</evidence>
<keyword evidence="3" id="KW-0718">Serine biosynthesis</keyword>
<accession>A0A1G8H6Q5</accession>
<name>A0A1G8H6Q5_9BACL</name>
<comment type="cofactor">
    <cofactor evidence="3">
        <name>Mg(2+)</name>
        <dbReference type="ChEBI" id="CHEBI:18420"/>
    </cofactor>
    <cofactor evidence="3">
        <name>Co(2+)</name>
        <dbReference type="ChEBI" id="CHEBI:48828"/>
    </cofactor>
</comment>
<dbReference type="Gene3D" id="3.40.50.1000">
    <property type="entry name" value="HAD superfamily/HAD-like"/>
    <property type="match status" value="1"/>
</dbReference>
<dbReference type="Proteomes" id="UP000199050">
    <property type="component" value="Unassembled WGS sequence"/>
</dbReference>
<comment type="similarity">
    <text evidence="3">Belongs to the HAD-like hydrolase superfamily.</text>
</comment>
<dbReference type="PANTHER" id="PTHR46470">
    <property type="entry name" value="N-ACYLNEURAMINATE-9-PHOSPHATASE"/>
    <property type="match status" value="1"/>
</dbReference>
<dbReference type="EMBL" id="FNDX01000002">
    <property type="protein sequence ID" value="SDI02364.1"/>
    <property type="molecule type" value="Genomic_DNA"/>
</dbReference>
<dbReference type="HAMAP" id="MF_02240">
    <property type="entry name" value="PSP"/>
    <property type="match status" value="1"/>
</dbReference>
<dbReference type="GO" id="GO:0036424">
    <property type="term" value="F:L-phosphoserine phosphatase activity"/>
    <property type="evidence" value="ECO:0007669"/>
    <property type="project" value="UniProtKB-UniRule"/>
</dbReference>
<keyword evidence="3" id="KW-0028">Amino-acid biosynthesis</keyword>
<keyword evidence="3" id="KW-0170">Cobalt</keyword>
<dbReference type="Pfam" id="PF00702">
    <property type="entry name" value="Hydrolase"/>
    <property type="match status" value="1"/>
</dbReference>
<dbReference type="InterPro" id="IPR023214">
    <property type="entry name" value="HAD_sf"/>
</dbReference>
<reference evidence="5" key="1">
    <citation type="submission" date="2016-10" db="EMBL/GenBank/DDBJ databases">
        <authorList>
            <person name="Varghese N."/>
            <person name="Submissions S."/>
        </authorList>
    </citation>
    <scope>NUCLEOTIDE SEQUENCE [LARGE SCALE GENOMIC DNA]</scope>
    <source>
        <strain evidence="5">CGMCC 1.11012</strain>
    </source>
</reference>
<evidence type="ECO:0000313" key="5">
    <source>
        <dbReference type="Proteomes" id="UP000199050"/>
    </source>
</evidence>
<comment type="catalytic activity">
    <reaction evidence="3">
        <text>O-phospho-L-serine + H2O = L-serine + phosphate</text>
        <dbReference type="Rhea" id="RHEA:21208"/>
        <dbReference type="ChEBI" id="CHEBI:15377"/>
        <dbReference type="ChEBI" id="CHEBI:33384"/>
        <dbReference type="ChEBI" id="CHEBI:43474"/>
        <dbReference type="ChEBI" id="CHEBI:57524"/>
        <dbReference type="EC" id="3.1.3.3"/>
    </reaction>
</comment>
<dbReference type="Gene3D" id="1.20.120.710">
    <property type="entry name" value="Haloacid dehalogenase hydrolase-like domain"/>
    <property type="match status" value="1"/>
</dbReference>
<dbReference type="InterPro" id="IPR036412">
    <property type="entry name" value="HAD-like_sf"/>
</dbReference>
<dbReference type="PANTHER" id="PTHR46470:SF3">
    <property type="entry name" value="N-ACYLNEURAMINATE-9-PHOSPHATASE"/>
    <property type="match status" value="1"/>
</dbReference>
<dbReference type="NCBIfam" id="TIGR01509">
    <property type="entry name" value="HAD-SF-IA-v3"/>
    <property type="match status" value="1"/>
</dbReference>
<dbReference type="RefSeq" id="WP_090712137.1">
    <property type="nucleotide sequence ID" value="NZ_CBCSKY010000003.1"/>
</dbReference>